<keyword evidence="3" id="KW-1185">Reference proteome</keyword>
<name>A0ABS7LKT3_9HYPH</name>
<gene>
    <name evidence="2" type="ORF">HJA87_18910</name>
</gene>
<feature type="region of interest" description="Disordered" evidence="1">
    <location>
        <begin position="68"/>
        <end position="89"/>
    </location>
</feature>
<comment type="caution">
    <text evidence="2">The sequence shown here is derived from an EMBL/GenBank/DDBJ whole genome shotgun (WGS) entry which is preliminary data.</text>
</comment>
<protein>
    <submittedName>
        <fullName evidence="2">Uncharacterized protein</fullName>
    </submittedName>
</protein>
<proteinExistence type="predicted"/>
<evidence type="ECO:0000313" key="3">
    <source>
        <dbReference type="Proteomes" id="UP000720124"/>
    </source>
</evidence>
<dbReference type="EMBL" id="JABTXI010000007">
    <property type="protein sequence ID" value="MBY3591925.1"/>
    <property type="molecule type" value="Genomic_DNA"/>
</dbReference>
<sequence length="89" mass="9134">MVRTNHAEEGVAAIRPVDIAAILPDEGAGAAALQMCIEEVAPAADVDRLADLVFSVRLIGIVDIPGANRHTRGRIGDGERAASSGASMS</sequence>
<organism evidence="2 3">
    <name type="scientific">Rhizobium bangladeshense</name>
    <dbReference type="NCBI Taxonomy" id="1138189"/>
    <lineage>
        <taxon>Bacteria</taxon>
        <taxon>Pseudomonadati</taxon>
        <taxon>Pseudomonadota</taxon>
        <taxon>Alphaproteobacteria</taxon>
        <taxon>Hyphomicrobiales</taxon>
        <taxon>Rhizobiaceae</taxon>
        <taxon>Rhizobium/Agrobacterium group</taxon>
        <taxon>Rhizobium</taxon>
    </lineage>
</organism>
<evidence type="ECO:0000256" key="1">
    <source>
        <dbReference type="SAM" id="MobiDB-lite"/>
    </source>
</evidence>
<accession>A0ABS7LKT3</accession>
<reference evidence="2 3" key="1">
    <citation type="submission" date="2020-06" db="EMBL/GenBank/DDBJ databases">
        <title>Global-level population genomics: horizontal gene transfer, symbiosis and evolution in Rhizobia.</title>
        <authorList>
            <person name="Gai Y."/>
        </authorList>
    </citation>
    <scope>NUCLEOTIDE SEQUENCE [LARGE SCALE GENOMIC DNA]</scope>
    <source>
        <strain evidence="2 3">PLR6_1b</strain>
    </source>
</reference>
<evidence type="ECO:0000313" key="2">
    <source>
        <dbReference type="EMBL" id="MBY3591925.1"/>
    </source>
</evidence>
<dbReference type="Proteomes" id="UP000720124">
    <property type="component" value="Unassembled WGS sequence"/>
</dbReference>